<feature type="compositionally biased region" description="Basic and acidic residues" evidence="1">
    <location>
        <begin position="185"/>
        <end position="212"/>
    </location>
</feature>
<reference evidence="3" key="1">
    <citation type="submission" date="2022-11" db="UniProtKB">
        <authorList>
            <consortium name="WormBaseParasite"/>
        </authorList>
    </citation>
    <scope>IDENTIFICATION</scope>
</reference>
<feature type="compositionally biased region" description="Basic residues" evidence="1">
    <location>
        <begin position="110"/>
        <end position="120"/>
    </location>
</feature>
<feature type="compositionally biased region" description="Polar residues" evidence="1">
    <location>
        <begin position="444"/>
        <end position="454"/>
    </location>
</feature>
<feature type="compositionally biased region" description="Polar residues" evidence="1">
    <location>
        <begin position="411"/>
        <end position="420"/>
    </location>
</feature>
<feature type="compositionally biased region" description="Acidic residues" evidence="1">
    <location>
        <begin position="166"/>
        <end position="184"/>
    </location>
</feature>
<evidence type="ECO:0000313" key="2">
    <source>
        <dbReference type="Proteomes" id="UP000887566"/>
    </source>
</evidence>
<evidence type="ECO:0000313" key="3">
    <source>
        <dbReference type="WBParaSite" id="PSAMB.scaffold1105size35898.g11047.t1"/>
    </source>
</evidence>
<sequence length="846" mass="92389">MSKLTTLSTDSGCQRFEWFGRCPMAALQVCRQHYVDLAIMQDVVFFCTQLMLMVCVWCKCCCCCCKLPIGKQSQRRLTAAREAPYEAAGSSSSSSAAVGKATKSGSKQGKNQKKKKKNSRGGKALVAVADSEGLYSAVHEVPFVTFRARPTRKALAGVMPVRYPGTDDDPIPYIDDADSDDDDVDHERYGFDSDDMKKGLKRRLFGDKRRDQPGGVSDSDGGNSSAVESDAEQRTTTKTSLLQKMFRKGGSSSATSSPVGSPATRRHPHREGDDDDNGHLSDNVLGKTDAILVDVNRPDSQHGSRTRELSVPLSPRSVTFADQVRRPGSAVPQSMRPQTTLAALDQAADDLLRLTNPSETAPTITFTGSLHPTLEELEKTSSTSSIPKVIRTQDGGMLKLGNVYTWNAGGSSQQNLNTNDSLSQQNLNTNDSLSQQNLNSNDSHSPGGQSGYDQSTTTSMLTTTVQVASGESQSGAPLVKTTVIGHLDMAQVVGAELVEVVDSVTDQWEIKDVTTQYKIYTKFPGRTIVFEDVENTTDDLSGINVTVSGANAMIASRADESTRLISGSQDTNMKSEYLTNLSHMLMEDVEQFHKSDSTTEEQRQQTSQAIASMVASPAVRAVVAKEESLPEEGPITTRIEVEITEDVTRMQKTYMVGPAQQMPTCASATHVIPVSLRRSSSLDVPTDAEPERVKLPPDDLNLVDVDFKRSKQDEWLVERTVHGASPVPVARTSLFTTAVEETVVEEAEQEFAYESASDTATPPPIERMGKVYVDRFGEHVEDEKIFRKPGTHVPDEAEDDQLAHTTGKRIPHDPAYYELEQQGTKAPRPPTPRRCCATRSRASRSR</sequence>
<dbReference type="Proteomes" id="UP000887566">
    <property type="component" value="Unplaced"/>
</dbReference>
<feature type="region of interest" description="Disordered" evidence="1">
    <location>
        <begin position="411"/>
        <end position="456"/>
    </location>
</feature>
<accession>A0A914UNP7</accession>
<protein>
    <submittedName>
        <fullName evidence="3">Uncharacterized protein</fullName>
    </submittedName>
</protein>
<evidence type="ECO:0000256" key="1">
    <source>
        <dbReference type="SAM" id="MobiDB-lite"/>
    </source>
</evidence>
<feature type="compositionally biased region" description="Low complexity" evidence="1">
    <location>
        <begin position="89"/>
        <end position="109"/>
    </location>
</feature>
<proteinExistence type="predicted"/>
<feature type="compositionally biased region" description="Low complexity" evidence="1">
    <location>
        <begin position="250"/>
        <end position="263"/>
    </location>
</feature>
<feature type="region of interest" description="Disordered" evidence="1">
    <location>
        <begin position="160"/>
        <end position="283"/>
    </location>
</feature>
<feature type="region of interest" description="Disordered" evidence="1">
    <location>
        <begin position="89"/>
        <end position="122"/>
    </location>
</feature>
<keyword evidence="2" id="KW-1185">Reference proteome</keyword>
<feature type="compositionally biased region" description="Low complexity" evidence="1">
    <location>
        <begin position="214"/>
        <end position="225"/>
    </location>
</feature>
<dbReference type="WBParaSite" id="PSAMB.scaffold1105size35898.g11047.t1">
    <property type="protein sequence ID" value="PSAMB.scaffold1105size35898.g11047.t1"/>
    <property type="gene ID" value="PSAMB.scaffold1105size35898.g11047"/>
</dbReference>
<feature type="region of interest" description="Disordered" evidence="1">
    <location>
        <begin position="789"/>
        <end position="846"/>
    </location>
</feature>
<dbReference type="AlphaFoldDB" id="A0A914UNP7"/>
<name>A0A914UNP7_9BILA</name>
<feature type="compositionally biased region" description="Low complexity" evidence="1">
    <location>
        <begin position="421"/>
        <end position="443"/>
    </location>
</feature>
<organism evidence="2 3">
    <name type="scientific">Plectus sambesii</name>
    <dbReference type="NCBI Taxonomy" id="2011161"/>
    <lineage>
        <taxon>Eukaryota</taxon>
        <taxon>Metazoa</taxon>
        <taxon>Ecdysozoa</taxon>
        <taxon>Nematoda</taxon>
        <taxon>Chromadorea</taxon>
        <taxon>Plectida</taxon>
        <taxon>Plectina</taxon>
        <taxon>Plectoidea</taxon>
        <taxon>Plectidae</taxon>
        <taxon>Plectus</taxon>
    </lineage>
</organism>